<dbReference type="GO" id="GO:0033540">
    <property type="term" value="P:fatty acid beta-oxidation using acyl-CoA oxidase"/>
    <property type="evidence" value="ECO:0007669"/>
    <property type="project" value="TreeGrafter"/>
</dbReference>
<name>A0A9Q0FQR9_9ROSI</name>
<protein>
    <recommendedName>
        <fullName evidence="1">Acyl-CoA oxidase C-alpha1 domain-containing protein</fullName>
    </recommendedName>
</protein>
<organism evidence="2 3">
    <name type="scientific">Turnera subulata</name>
    <dbReference type="NCBI Taxonomy" id="218843"/>
    <lineage>
        <taxon>Eukaryota</taxon>
        <taxon>Viridiplantae</taxon>
        <taxon>Streptophyta</taxon>
        <taxon>Embryophyta</taxon>
        <taxon>Tracheophyta</taxon>
        <taxon>Spermatophyta</taxon>
        <taxon>Magnoliopsida</taxon>
        <taxon>eudicotyledons</taxon>
        <taxon>Gunneridae</taxon>
        <taxon>Pentapetalae</taxon>
        <taxon>rosids</taxon>
        <taxon>fabids</taxon>
        <taxon>Malpighiales</taxon>
        <taxon>Passifloraceae</taxon>
        <taxon>Turnera</taxon>
    </lineage>
</organism>
<dbReference type="InterPro" id="IPR036250">
    <property type="entry name" value="AcylCo_DH-like_C"/>
</dbReference>
<dbReference type="Gene3D" id="2.40.110.10">
    <property type="entry name" value="Butyryl-CoA Dehydrogenase, subunit A, domain 2"/>
    <property type="match status" value="1"/>
</dbReference>
<evidence type="ECO:0000313" key="3">
    <source>
        <dbReference type="Proteomes" id="UP001141552"/>
    </source>
</evidence>
<gene>
    <name evidence="2" type="ORF">Tsubulata_011353</name>
</gene>
<dbReference type="GO" id="GO:0071949">
    <property type="term" value="F:FAD binding"/>
    <property type="evidence" value="ECO:0007669"/>
    <property type="project" value="InterPro"/>
</dbReference>
<dbReference type="InterPro" id="IPR046373">
    <property type="entry name" value="Acyl-CoA_Oxase/DH_mid-dom_sf"/>
</dbReference>
<feature type="domain" description="Acyl-CoA oxidase C-alpha1" evidence="1">
    <location>
        <begin position="61"/>
        <end position="117"/>
    </location>
</feature>
<accession>A0A9Q0FQR9</accession>
<sequence length="145" mass="16534">MGFDNVRIPRENLLNSVADVSPDGQYLSAIKDPDQTSLAIAISDDSCRSWLRRKTSKEIYVEALFTWHNMRTLQECREACGGQGLKSENRIGQMKGEYDVQSTFEGDNNVLMQQYEKGTVLITEVLLYHILHVEQAFVNTTKNKM</sequence>
<dbReference type="AlphaFoldDB" id="A0A9Q0FQR9"/>
<evidence type="ECO:0000259" key="1">
    <source>
        <dbReference type="Pfam" id="PF22924"/>
    </source>
</evidence>
<reference evidence="2" key="1">
    <citation type="submission" date="2022-02" db="EMBL/GenBank/DDBJ databases">
        <authorList>
            <person name="Henning P.M."/>
            <person name="McCubbin A.G."/>
            <person name="Shore J.S."/>
        </authorList>
    </citation>
    <scope>NUCLEOTIDE SEQUENCE</scope>
    <source>
        <strain evidence="2">F60SS</strain>
        <tissue evidence="2">Leaves</tissue>
    </source>
</reference>
<dbReference type="GO" id="GO:0005504">
    <property type="term" value="F:fatty acid binding"/>
    <property type="evidence" value="ECO:0007669"/>
    <property type="project" value="TreeGrafter"/>
</dbReference>
<dbReference type="GO" id="GO:0005777">
    <property type="term" value="C:peroxisome"/>
    <property type="evidence" value="ECO:0007669"/>
    <property type="project" value="InterPro"/>
</dbReference>
<keyword evidence="3" id="KW-1185">Reference proteome</keyword>
<dbReference type="PANTHER" id="PTHR10909">
    <property type="entry name" value="ELECTRON TRANSPORT OXIDOREDUCTASE"/>
    <property type="match status" value="1"/>
</dbReference>
<dbReference type="Proteomes" id="UP001141552">
    <property type="component" value="Unassembled WGS sequence"/>
</dbReference>
<reference evidence="2" key="2">
    <citation type="journal article" date="2023" name="Plants (Basel)">
        <title>Annotation of the Turnera subulata (Passifloraceae) Draft Genome Reveals the S-Locus Evolved after the Divergence of Turneroideae from Passifloroideae in a Stepwise Manner.</title>
        <authorList>
            <person name="Henning P.M."/>
            <person name="Roalson E.H."/>
            <person name="Mir W."/>
            <person name="McCubbin A.G."/>
            <person name="Shore J.S."/>
        </authorList>
    </citation>
    <scope>NUCLEOTIDE SEQUENCE</scope>
    <source>
        <strain evidence="2">F60SS</strain>
    </source>
</reference>
<dbReference type="EMBL" id="JAKUCV010004245">
    <property type="protein sequence ID" value="KAJ4836029.1"/>
    <property type="molecule type" value="Genomic_DNA"/>
</dbReference>
<proteinExistence type="predicted"/>
<dbReference type="Gene3D" id="1.20.140.10">
    <property type="entry name" value="Butyryl-CoA Dehydrogenase, subunit A, domain 3"/>
    <property type="match status" value="1"/>
</dbReference>
<dbReference type="InterPro" id="IPR055060">
    <property type="entry name" value="ACOX_C_alpha1"/>
</dbReference>
<dbReference type="PANTHER" id="PTHR10909:SF352">
    <property type="entry name" value="ACYL-COENZYME A OXIDASE-LIKE PROTEIN"/>
    <property type="match status" value="1"/>
</dbReference>
<dbReference type="OrthoDB" id="538336at2759"/>
<dbReference type="Pfam" id="PF22924">
    <property type="entry name" value="ACOX_C_alpha1"/>
    <property type="match status" value="1"/>
</dbReference>
<comment type="caution">
    <text evidence="2">The sequence shown here is derived from an EMBL/GenBank/DDBJ whole genome shotgun (WGS) entry which is preliminary data.</text>
</comment>
<dbReference type="InterPro" id="IPR012258">
    <property type="entry name" value="Acyl-CoA_oxidase"/>
</dbReference>
<dbReference type="GO" id="GO:0055088">
    <property type="term" value="P:lipid homeostasis"/>
    <property type="evidence" value="ECO:0007669"/>
    <property type="project" value="TreeGrafter"/>
</dbReference>
<dbReference type="SUPFAM" id="SSF47203">
    <property type="entry name" value="Acyl-CoA dehydrogenase C-terminal domain-like"/>
    <property type="match status" value="1"/>
</dbReference>
<dbReference type="GO" id="GO:0003997">
    <property type="term" value="F:acyl-CoA oxidase activity"/>
    <property type="evidence" value="ECO:0007669"/>
    <property type="project" value="InterPro"/>
</dbReference>
<evidence type="ECO:0000313" key="2">
    <source>
        <dbReference type="EMBL" id="KAJ4836029.1"/>
    </source>
</evidence>